<organism evidence="2 3">
    <name type="scientific">Heterorhabditis bacteriophora</name>
    <name type="common">Entomopathogenic nematode worm</name>
    <dbReference type="NCBI Taxonomy" id="37862"/>
    <lineage>
        <taxon>Eukaryota</taxon>
        <taxon>Metazoa</taxon>
        <taxon>Ecdysozoa</taxon>
        <taxon>Nematoda</taxon>
        <taxon>Chromadorea</taxon>
        <taxon>Rhabditida</taxon>
        <taxon>Rhabditina</taxon>
        <taxon>Rhabditomorpha</taxon>
        <taxon>Strongyloidea</taxon>
        <taxon>Heterorhabditidae</taxon>
        <taxon>Heterorhabditis</taxon>
    </lineage>
</organism>
<dbReference type="PROSITE" id="PS51143">
    <property type="entry name" value="MT_A70"/>
    <property type="match status" value="1"/>
</dbReference>
<dbReference type="PANTHER" id="PTHR12829:SF4">
    <property type="entry name" value="N(6)-ADENINE-SPECIFIC METHYLTRANSFERASE METTL4"/>
    <property type="match status" value="1"/>
</dbReference>
<dbReference type="PROSITE" id="PS00092">
    <property type="entry name" value="N6_MTASE"/>
    <property type="match status" value="1"/>
</dbReference>
<dbReference type="InterPro" id="IPR029063">
    <property type="entry name" value="SAM-dependent_MTases_sf"/>
</dbReference>
<keyword evidence="2" id="KW-1185">Reference proteome</keyword>
<evidence type="ECO:0000256" key="1">
    <source>
        <dbReference type="PROSITE-ProRule" id="PRU00489"/>
    </source>
</evidence>
<dbReference type="Proteomes" id="UP000095283">
    <property type="component" value="Unplaced"/>
</dbReference>
<dbReference type="GO" id="GO:0032259">
    <property type="term" value="P:methylation"/>
    <property type="evidence" value="ECO:0007669"/>
    <property type="project" value="InterPro"/>
</dbReference>
<dbReference type="GO" id="GO:0003676">
    <property type="term" value="F:nucleic acid binding"/>
    <property type="evidence" value="ECO:0007669"/>
    <property type="project" value="InterPro"/>
</dbReference>
<accession>A0A1I7XTT2</accession>
<protein>
    <submittedName>
        <fullName evidence="3">Methyltransferase-like protein 4</fullName>
    </submittedName>
</protein>
<dbReference type="WBParaSite" id="Hba_20936">
    <property type="protein sequence ID" value="Hba_20936"/>
    <property type="gene ID" value="Hba_20936"/>
</dbReference>
<dbReference type="AlphaFoldDB" id="A0A1I7XTT2"/>
<comment type="similarity">
    <text evidence="1">Belongs to the MT-A70-like family.</text>
</comment>
<dbReference type="PANTHER" id="PTHR12829">
    <property type="entry name" value="N6-ADENOSINE-METHYLTRANSFERASE"/>
    <property type="match status" value="1"/>
</dbReference>
<evidence type="ECO:0000313" key="3">
    <source>
        <dbReference type="WBParaSite" id="Hba_20936"/>
    </source>
</evidence>
<dbReference type="GO" id="GO:0005634">
    <property type="term" value="C:nucleus"/>
    <property type="evidence" value="ECO:0007669"/>
    <property type="project" value="TreeGrafter"/>
</dbReference>
<reference evidence="3" key="1">
    <citation type="submission" date="2016-11" db="UniProtKB">
        <authorList>
            <consortium name="WormBaseParasite"/>
        </authorList>
    </citation>
    <scope>IDENTIFICATION</scope>
</reference>
<name>A0A1I7XTT2_HETBA</name>
<dbReference type="InterPro" id="IPR007757">
    <property type="entry name" value="MT-A70-like"/>
</dbReference>
<proteinExistence type="inferred from homology"/>
<dbReference type="SUPFAM" id="SSF53335">
    <property type="entry name" value="S-adenosyl-L-methionine-dependent methyltransferases"/>
    <property type="match status" value="1"/>
</dbReference>
<dbReference type="InterPro" id="IPR002052">
    <property type="entry name" value="DNA_methylase_N6_adenine_CS"/>
</dbReference>
<evidence type="ECO:0000313" key="2">
    <source>
        <dbReference type="Proteomes" id="UP000095283"/>
    </source>
</evidence>
<dbReference type="Pfam" id="PF05063">
    <property type="entry name" value="MT-A70"/>
    <property type="match status" value="1"/>
</dbReference>
<dbReference type="GO" id="GO:0008168">
    <property type="term" value="F:methyltransferase activity"/>
    <property type="evidence" value="ECO:0007669"/>
    <property type="project" value="InterPro"/>
</dbReference>
<sequence length="243" mass="28355">MSQSMGYVDVRFAILDEQAYYRDIFRNLSVELDPDLMEINGPFIMDSQFEALNKEQRRNRKRKKESYVQEEFSKVCSAVANMAKNIRNIGRDLGYFQATSIKDNNKASREAARRVMKDGITFDLIVMDPPWYNLSVKRKGRYVMNDSILKQITIDSLSPRGLVAIWITNRKGIAEEVAIHLKRWNLKRLVVWHWLKVTKEGEPVCEFHLSHKVPFESLILAVREECAPEYCKKLPSDGFIFSR</sequence>